<sequence length="353" mass="39068">MNPEHVISEISRKRILGSIIGAFVGDALGSFLEFKNEISPEELTLALRMLGGSQGTHGTGPGQVTDDSELAICLMKGLIDGQGALNLDKIAHYYQLWIKNDPFDVGNTTGTAFEPLRRSKIAYAYMPINCAAHYNKHSLSNGSLMRCTPLAVWCHRLSDDDLIRATELEVSMTHSNIIAQQMEACYIKAIAHLINNPGDNQGAYEAAKNMGQNRFCDEVNNWFHDIENNHPMPGAPSIGYVKIAFDHAFRALRSGADYETAIRNVLMIGGDTDTNACIVGGMVGAYHGIDAIPEDWRDKVLSFHYSTHGGRRRPEFLDQRELEQQISQLITIAPSVLSVEMIEKPPLKKLNEN</sequence>
<dbReference type="SUPFAM" id="SSF101478">
    <property type="entry name" value="ADP-ribosylglycohydrolase"/>
    <property type="match status" value="1"/>
</dbReference>
<feature type="binding site" evidence="1">
    <location>
        <position position="67"/>
    </location>
    <ligand>
        <name>Mg(2+)</name>
        <dbReference type="ChEBI" id="CHEBI:18420"/>
        <label>1</label>
    </ligand>
</feature>
<accession>A0AAU9J2Q8</accession>
<dbReference type="GO" id="GO:0046872">
    <property type="term" value="F:metal ion binding"/>
    <property type="evidence" value="ECO:0007669"/>
    <property type="project" value="UniProtKB-KW"/>
</dbReference>
<dbReference type="EMBL" id="CAJZBQ010000032">
    <property type="protein sequence ID" value="CAG9322433.1"/>
    <property type="molecule type" value="Genomic_DNA"/>
</dbReference>
<dbReference type="InterPro" id="IPR005502">
    <property type="entry name" value="Ribosyl_crysJ1"/>
</dbReference>
<keyword evidence="1" id="KW-0460">Magnesium</keyword>
<dbReference type="AlphaFoldDB" id="A0AAU9J2Q8"/>
<feature type="binding site" evidence="1">
    <location>
        <position position="66"/>
    </location>
    <ligand>
        <name>Mg(2+)</name>
        <dbReference type="ChEBI" id="CHEBI:18420"/>
        <label>1</label>
    </ligand>
</feature>
<dbReference type="PANTHER" id="PTHR16222:SF35">
    <property type="entry name" value="ADP-RIBOSYLGLYCOHYDROLASE"/>
    <property type="match status" value="1"/>
</dbReference>
<protein>
    <submittedName>
        <fullName evidence="2">Uncharacterized protein</fullName>
    </submittedName>
</protein>
<evidence type="ECO:0000313" key="2">
    <source>
        <dbReference type="EMBL" id="CAG9322433.1"/>
    </source>
</evidence>
<feature type="binding site" evidence="1">
    <location>
        <position position="273"/>
    </location>
    <ligand>
        <name>Mg(2+)</name>
        <dbReference type="ChEBI" id="CHEBI:18420"/>
        <label>1</label>
    </ligand>
</feature>
<feature type="binding site" evidence="1">
    <location>
        <position position="65"/>
    </location>
    <ligand>
        <name>Mg(2+)</name>
        <dbReference type="ChEBI" id="CHEBI:18420"/>
        <label>1</label>
    </ligand>
</feature>
<proteinExistence type="predicted"/>
<feature type="binding site" evidence="1">
    <location>
        <position position="274"/>
    </location>
    <ligand>
        <name>Mg(2+)</name>
        <dbReference type="ChEBI" id="CHEBI:18420"/>
        <label>1</label>
    </ligand>
</feature>
<dbReference type="Gene3D" id="1.10.4080.10">
    <property type="entry name" value="ADP-ribosylation/Crystallin J1"/>
    <property type="match status" value="1"/>
</dbReference>
<name>A0AAU9J2Q8_9CILI</name>
<feature type="binding site" evidence="1">
    <location>
        <position position="271"/>
    </location>
    <ligand>
        <name>Mg(2+)</name>
        <dbReference type="ChEBI" id="CHEBI:18420"/>
        <label>1</label>
    </ligand>
</feature>
<comment type="cofactor">
    <cofactor evidence="1">
        <name>Mg(2+)</name>
        <dbReference type="ChEBI" id="CHEBI:18420"/>
    </cofactor>
    <text evidence="1">Binds 2 magnesium ions per subunit.</text>
</comment>
<evidence type="ECO:0000313" key="3">
    <source>
        <dbReference type="Proteomes" id="UP001162131"/>
    </source>
</evidence>
<gene>
    <name evidence="2" type="ORF">BSTOLATCC_MIC31566</name>
</gene>
<reference evidence="2" key="1">
    <citation type="submission" date="2021-09" db="EMBL/GenBank/DDBJ databases">
        <authorList>
            <consortium name="AG Swart"/>
            <person name="Singh M."/>
            <person name="Singh A."/>
            <person name="Seah K."/>
            <person name="Emmerich C."/>
        </authorList>
    </citation>
    <scope>NUCLEOTIDE SEQUENCE</scope>
    <source>
        <strain evidence="2">ATCC30299</strain>
    </source>
</reference>
<keyword evidence="3" id="KW-1185">Reference proteome</keyword>
<dbReference type="InterPro" id="IPR036705">
    <property type="entry name" value="Ribosyl_crysJ1_sf"/>
</dbReference>
<dbReference type="InterPro" id="IPR050792">
    <property type="entry name" value="ADP-ribosylglycohydrolase"/>
</dbReference>
<dbReference type="PANTHER" id="PTHR16222">
    <property type="entry name" value="ADP-RIBOSYLGLYCOHYDROLASE"/>
    <property type="match status" value="1"/>
</dbReference>
<dbReference type="Proteomes" id="UP001162131">
    <property type="component" value="Unassembled WGS sequence"/>
</dbReference>
<organism evidence="2 3">
    <name type="scientific">Blepharisma stoltei</name>
    <dbReference type="NCBI Taxonomy" id="1481888"/>
    <lineage>
        <taxon>Eukaryota</taxon>
        <taxon>Sar</taxon>
        <taxon>Alveolata</taxon>
        <taxon>Ciliophora</taxon>
        <taxon>Postciliodesmatophora</taxon>
        <taxon>Heterotrichea</taxon>
        <taxon>Heterotrichida</taxon>
        <taxon>Blepharismidae</taxon>
        <taxon>Blepharisma</taxon>
    </lineage>
</organism>
<comment type="caution">
    <text evidence="2">The sequence shown here is derived from an EMBL/GenBank/DDBJ whole genome shotgun (WGS) entry which is preliminary data.</text>
</comment>
<evidence type="ECO:0000256" key="1">
    <source>
        <dbReference type="PIRSR" id="PIRSR605502-1"/>
    </source>
</evidence>
<dbReference type="Pfam" id="PF03747">
    <property type="entry name" value="ADP_ribosyl_GH"/>
    <property type="match status" value="1"/>
</dbReference>
<keyword evidence="1" id="KW-0479">Metal-binding</keyword>